<protein>
    <submittedName>
        <fullName evidence="2">Uncharacterized protein</fullName>
    </submittedName>
</protein>
<dbReference type="EMBL" id="JWIN03000037">
    <property type="protein sequence ID" value="KAB1253522.1"/>
    <property type="molecule type" value="Genomic_DNA"/>
</dbReference>
<evidence type="ECO:0000313" key="2">
    <source>
        <dbReference type="EMBL" id="KAB1253522.1"/>
    </source>
</evidence>
<feature type="compositionally biased region" description="Low complexity" evidence="1">
    <location>
        <begin position="146"/>
        <end position="162"/>
    </location>
</feature>
<accession>A0A5N4C3Q6</accession>
<feature type="region of interest" description="Disordered" evidence="1">
    <location>
        <begin position="211"/>
        <end position="231"/>
    </location>
</feature>
<comment type="caution">
    <text evidence="2">The sequence shown here is derived from an EMBL/GenBank/DDBJ whole genome shotgun (WGS) entry which is preliminary data.</text>
</comment>
<name>A0A5N4C3Q6_CAMDR</name>
<evidence type="ECO:0000313" key="3">
    <source>
        <dbReference type="Proteomes" id="UP000299084"/>
    </source>
</evidence>
<feature type="region of interest" description="Disordered" evidence="1">
    <location>
        <begin position="337"/>
        <end position="359"/>
    </location>
</feature>
<organism evidence="2 3">
    <name type="scientific">Camelus dromedarius</name>
    <name type="common">Dromedary</name>
    <name type="synonym">Arabian camel</name>
    <dbReference type="NCBI Taxonomy" id="9838"/>
    <lineage>
        <taxon>Eukaryota</taxon>
        <taxon>Metazoa</taxon>
        <taxon>Chordata</taxon>
        <taxon>Craniata</taxon>
        <taxon>Vertebrata</taxon>
        <taxon>Euteleostomi</taxon>
        <taxon>Mammalia</taxon>
        <taxon>Eutheria</taxon>
        <taxon>Laurasiatheria</taxon>
        <taxon>Artiodactyla</taxon>
        <taxon>Tylopoda</taxon>
        <taxon>Camelidae</taxon>
        <taxon>Camelus</taxon>
    </lineage>
</organism>
<gene>
    <name evidence="2" type="ORF">Cadr_000002472</name>
</gene>
<keyword evidence="3" id="KW-1185">Reference proteome</keyword>
<feature type="compositionally biased region" description="Pro residues" evidence="1">
    <location>
        <begin position="174"/>
        <end position="187"/>
    </location>
</feature>
<feature type="region of interest" description="Disordered" evidence="1">
    <location>
        <begin position="91"/>
        <end position="192"/>
    </location>
</feature>
<dbReference type="Proteomes" id="UP000299084">
    <property type="component" value="Unassembled WGS sequence"/>
</dbReference>
<reference evidence="2 3" key="1">
    <citation type="journal article" date="2019" name="Mol. Ecol. Resour.">
        <title>Improving Illumina assemblies with Hi-C and long reads: an example with the North African dromedary.</title>
        <authorList>
            <person name="Elbers J.P."/>
            <person name="Rogers M.F."/>
            <person name="Perelman P.L."/>
            <person name="Proskuryakova A.A."/>
            <person name="Serdyukova N.A."/>
            <person name="Johnson W.E."/>
            <person name="Horin P."/>
            <person name="Corander J."/>
            <person name="Murphy D."/>
            <person name="Burger P.A."/>
        </authorList>
    </citation>
    <scope>NUCLEOTIDE SEQUENCE [LARGE SCALE GENOMIC DNA]</scope>
    <source>
        <strain evidence="2">Drom800</strain>
        <tissue evidence="2">Blood</tissue>
    </source>
</reference>
<sequence length="406" mass="43075">MTQQEKGVEEGKAGNESQRLLRHLSPQAEHAGLPRSQSCSFRAQMVAGDWHCISSAAPTRRQAILEPNKDYPPQRLAKAVGGGVGITQELGDPIGEEPLAGKATASPQLEGGPHPQPRQLSGHFLGRQAPFWSPRSPQAQVPFPSPSSAFGSFSSASSESFPSPRPDTNLISAPSPPCPDVISPMPPGREGRPLLNGKLLISRELAPSWHFPGPQGPCKGASPGESGGRRVSLCKASAPGEVMTQLLRLAKQAQWDWGLPNCQLQLQPTSCPSSRFQGPKSSHTAVLIAIVTFLTVQGGSHSSSPGTCCSGLFIPVNCRPLQVMGASSPTWSLRERRAEGTGTVQEEAAAPGARGRREGVDVTGRLEASMRGAEHPEPWISEEGLLQSLREGGSNIISYQGDQGRR</sequence>
<feature type="compositionally biased region" description="Basic and acidic residues" evidence="1">
    <location>
        <begin position="1"/>
        <end position="13"/>
    </location>
</feature>
<feature type="region of interest" description="Disordered" evidence="1">
    <location>
        <begin position="1"/>
        <end position="37"/>
    </location>
</feature>
<proteinExistence type="predicted"/>
<evidence type="ECO:0000256" key="1">
    <source>
        <dbReference type="SAM" id="MobiDB-lite"/>
    </source>
</evidence>
<dbReference type="AlphaFoldDB" id="A0A5N4C3Q6"/>